<keyword evidence="1" id="KW-1133">Transmembrane helix</keyword>
<organism evidence="2 3">
    <name type="scientific">Belliella calami</name>
    <dbReference type="NCBI Taxonomy" id="2923436"/>
    <lineage>
        <taxon>Bacteria</taxon>
        <taxon>Pseudomonadati</taxon>
        <taxon>Bacteroidota</taxon>
        <taxon>Cytophagia</taxon>
        <taxon>Cytophagales</taxon>
        <taxon>Cyclobacteriaceae</taxon>
        <taxon>Belliella</taxon>
    </lineage>
</organism>
<protein>
    <submittedName>
        <fullName evidence="2">PA-phosphatase</fullName>
    </submittedName>
</protein>
<reference evidence="2" key="1">
    <citation type="submission" date="2022-03" db="EMBL/GenBank/DDBJ databases">
        <title>De novo assembled genomes of Belliella spp. (Cyclobacteriaceae) strains.</title>
        <authorList>
            <person name="Szabo A."/>
            <person name="Korponai K."/>
            <person name="Felfoldi T."/>
        </authorList>
    </citation>
    <scope>NUCLEOTIDE SEQUENCE</scope>
    <source>
        <strain evidence="2">DSM 107340</strain>
    </source>
</reference>
<proteinExistence type="predicted"/>
<dbReference type="RefSeq" id="WP_241276287.1">
    <property type="nucleotide sequence ID" value="NZ_JAKZGS010000020.1"/>
</dbReference>
<gene>
    <name evidence="2" type="ORF">MM236_17495</name>
</gene>
<feature type="transmembrane region" description="Helical" evidence="1">
    <location>
        <begin position="26"/>
        <end position="45"/>
    </location>
</feature>
<feature type="transmembrane region" description="Helical" evidence="1">
    <location>
        <begin position="90"/>
        <end position="113"/>
    </location>
</feature>
<evidence type="ECO:0000313" key="2">
    <source>
        <dbReference type="EMBL" id="MCH7399793.1"/>
    </source>
</evidence>
<feature type="transmembrane region" description="Helical" evidence="1">
    <location>
        <begin position="65"/>
        <end position="84"/>
    </location>
</feature>
<feature type="transmembrane region" description="Helical" evidence="1">
    <location>
        <begin position="144"/>
        <end position="162"/>
    </location>
</feature>
<keyword evidence="1" id="KW-0472">Membrane</keyword>
<accession>A0ABS9UTG0</accession>
<dbReference type="Proteomes" id="UP001165488">
    <property type="component" value="Unassembled WGS sequence"/>
</dbReference>
<evidence type="ECO:0000313" key="3">
    <source>
        <dbReference type="Proteomes" id="UP001165488"/>
    </source>
</evidence>
<comment type="caution">
    <text evidence="2">The sequence shown here is derived from an EMBL/GenBank/DDBJ whole genome shotgun (WGS) entry which is preliminary data.</text>
</comment>
<keyword evidence="1" id="KW-0812">Transmembrane</keyword>
<name>A0ABS9UTG0_9BACT</name>
<feature type="transmembrane region" description="Helical" evidence="1">
    <location>
        <begin position="120"/>
        <end position="138"/>
    </location>
</feature>
<evidence type="ECO:0000256" key="1">
    <source>
        <dbReference type="SAM" id="Phobius"/>
    </source>
</evidence>
<dbReference type="EMBL" id="JAKZGS010000020">
    <property type="protein sequence ID" value="MCH7399793.1"/>
    <property type="molecule type" value="Genomic_DNA"/>
</dbReference>
<sequence>MPTLIFVFLLFGLPQSEIAVGGVNKMLVLFVVFANTLLIPLGIILVMRFTKVIPSLKMENHRDRVFPFSVITLLYLVTAYFFYQKDWLDYKLIFTLFVISICLILLTSISYFWKISAHMIGVGGLLGIVLAFGIMVQGYNLLNVVLSVIILAGIIATARLYLNAHTPLQVLGGLLLGFGICFGSFYIVWL</sequence>
<feature type="transmembrane region" description="Helical" evidence="1">
    <location>
        <begin position="169"/>
        <end position="189"/>
    </location>
</feature>
<keyword evidence="3" id="KW-1185">Reference proteome</keyword>